<dbReference type="Gene3D" id="3.40.50.80">
    <property type="entry name" value="Nucleotide-binding domain of ferredoxin-NADP reductase (FNR) module"/>
    <property type="match status" value="1"/>
</dbReference>
<dbReference type="EC" id="1.6.2.4" evidence="17"/>
<feature type="domain" description="FAD-binding FR-type" evidence="28">
    <location>
        <begin position="681"/>
        <end position="909"/>
    </location>
</feature>
<dbReference type="GO" id="GO:0010181">
    <property type="term" value="F:FMN binding"/>
    <property type="evidence" value="ECO:0007669"/>
    <property type="project" value="InterPro"/>
</dbReference>
<keyword evidence="12" id="KW-0521">NADP</keyword>
<evidence type="ECO:0000256" key="17">
    <source>
        <dbReference type="ARBA" id="ARBA00023797"/>
    </source>
</evidence>
<organism evidence="29 30">
    <name type="scientific">Penicillium frequentans</name>
    <dbReference type="NCBI Taxonomy" id="3151616"/>
    <lineage>
        <taxon>Eukaryota</taxon>
        <taxon>Fungi</taxon>
        <taxon>Dikarya</taxon>
        <taxon>Ascomycota</taxon>
        <taxon>Pezizomycotina</taxon>
        <taxon>Eurotiomycetes</taxon>
        <taxon>Eurotiomycetidae</taxon>
        <taxon>Eurotiales</taxon>
        <taxon>Aspergillaceae</taxon>
        <taxon>Penicillium</taxon>
    </lineage>
</organism>
<evidence type="ECO:0000256" key="20">
    <source>
        <dbReference type="ARBA" id="ARBA00050670"/>
    </source>
</evidence>
<dbReference type="PIRSF" id="PIRSF000209">
    <property type="entry name" value="Bifunctional_P450_P450R"/>
    <property type="match status" value="1"/>
</dbReference>
<comment type="catalytic activity">
    <reaction evidence="20">
        <text>dodecan-1-ol + reduced [NADPH--hemoprotein reductase] + O2 = 1,5-dodecanediol + oxidized [NADPH--hemoprotein reductase] + H2O + H(+)</text>
        <dbReference type="Rhea" id="RHEA:76759"/>
        <dbReference type="Rhea" id="RHEA-COMP:11964"/>
        <dbReference type="Rhea" id="RHEA-COMP:11965"/>
        <dbReference type="ChEBI" id="CHEBI:15377"/>
        <dbReference type="ChEBI" id="CHEBI:15378"/>
        <dbReference type="ChEBI" id="CHEBI:15379"/>
        <dbReference type="ChEBI" id="CHEBI:28878"/>
        <dbReference type="ChEBI" id="CHEBI:57618"/>
        <dbReference type="ChEBI" id="CHEBI:58210"/>
        <dbReference type="ChEBI" id="CHEBI:195414"/>
    </reaction>
    <physiologicalReaction direction="left-to-right" evidence="20">
        <dbReference type="Rhea" id="RHEA:76760"/>
    </physiologicalReaction>
</comment>
<dbReference type="FunFam" id="1.10.630.10:FF:000040">
    <property type="entry name" value="Bifunctional cytochrome P450/NADPH--P450 reductase"/>
    <property type="match status" value="1"/>
</dbReference>
<comment type="catalytic activity">
    <reaction evidence="19">
        <text>2 oxidized [cytochrome P450] + NADPH = 2 reduced [cytochrome P450] + NADP(+) + H(+)</text>
        <dbReference type="Rhea" id="RHEA:24040"/>
        <dbReference type="Rhea" id="RHEA-COMP:14627"/>
        <dbReference type="Rhea" id="RHEA-COMP:14628"/>
        <dbReference type="ChEBI" id="CHEBI:15378"/>
        <dbReference type="ChEBI" id="CHEBI:55376"/>
        <dbReference type="ChEBI" id="CHEBI:57783"/>
        <dbReference type="ChEBI" id="CHEBI:58349"/>
        <dbReference type="ChEBI" id="CHEBI:60344"/>
        <dbReference type="EC" id="1.6.2.4"/>
    </reaction>
</comment>
<dbReference type="InterPro" id="IPR036396">
    <property type="entry name" value="Cyt_P450_sf"/>
</dbReference>
<keyword evidence="7 26" id="KW-0349">Heme</keyword>
<feature type="non-terminal residue" evidence="29">
    <location>
        <position position="1"/>
    </location>
</feature>
<dbReference type="InterPro" id="IPR029039">
    <property type="entry name" value="Flavoprotein-like_sf"/>
</dbReference>
<dbReference type="Proteomes" id="UP001220324">
    <property type="component" value="Unassembled WGS sequence"/>
</dbReference>
<keyword evidence="30" id="KW-1185">Reference proteome</keyword>
<dbReference type="Pfam" id="PF00067">
    <property type="entry name" value="p450"/>
    <property type="match status" value="1"/>
</dbReference>
<dbReference type="GO" id="GO:0020037">
    <property type="term" value="F:heme binding"/>
    <property type="evidence" value="ECO:0007669"/>
    <property type="project" value="InterPro"/>
</dbReference>
<dbReference type="PROSITE" id="PS00086">
    <property type="entry name" value="CYTOCHROME_P450"/>
    <property type="match status" value="1"/>
</dbReference>
<dbReference type="SUPFAM" id="SSF63380">
    <property type="entry name" value="Riboflavin synthase domain-like"/>
    <property type="match status" value="1"/>
</dbReference>
<comment type="catalytic activity">
    <reaction evidence="21">
        <text>dodecan-1-ol + reduced [NADPH--hemoprotein reductase] + O2 = 1,4-dodecanediol + oxidized [NADPH--hemoprotein reductase] + H2O + H(+)</text>
        <dbReference type="Rhea" id="RHEA:76763"/>
        <dbReference type="Rhea" id="RHEA-COMP:11964"/>
        <dbReference type="Rhea" id="RHEA-COMP:11965"/>
        <dbReference type="ChEBI" id="CHEBI:15377"/>
        <dbReference type="ChEBI" id="CHEBI:15378"/>
        <dbReference type="ChEBI" id="CHEBI:15379"/>
        <dbReference type="ChEBI" id="CHEBI:28878"/>
        <dbReference type="ChEBI" id="CHEBI:57618"/>
        <dbReference type="ChEBI" id="CHEBI:58210"/>
        <dbReference type="ChEBI" id="CHEBI:195422"/>
    </reaction>
    <physiologicalReaction direction="left-to-right" evidence="21">
        <dbReference type="Rhea" id="RHEA:76764"/>
    </physiologicalReaction>
</comment>
<dbReference type="InterPro" id="IPR008254">
    <property type="entry name" value="Flavodoxin/NO_synth"/>
</dbReference>
<comment type="similarity">
    <text evidence="4">In the N-terminal section; belongs to the cytochrome P450 family.</text>
</comment>
<dbReference type="GO" id="GO:0043386">
    <property type="term" value="P:mycotoxin biosynthetic process"/>
    <property type="evidence" value="ECO:0007669"/>
    <property type="project" value="UniProtKB-ARBA"/>
</dbReference>
<evidence type="ECO:0000256" key="4">
    <source>
        <dbReference type="ARBA" id="ARBA00010018"/>
    </source>
</evidence>
<dbReference type="InterPro" id="IPR017938">
    <property type="entry name" value="Riboflavin_synthase-like_b-brl"/>
</dbReference>
<evidence type="ECO:0000256" key="18">
    <source>
        <dbReference type="ARBA" id="ARBA00047827"/>
    </source>
</evidence>
<evidence type="ECO:0000256" key="13">
    <source>
        <dbReference type="ARBA" id="ARBA00022982"/>
    </source>
</evidence>
<dbReference type="SUPFAM" id="SSF52343">
    <property type="entry name" value="Ferredoxin reductase-like, C-terminal NADP-linked domain"/>
    <property type="match status" value="1"/>
</dbReference>
<evidence type="ECO:0000256" key="25">
    <source>
        <dbReference type="ARBA" id="ARBA00081991"/>
    </source>
</evidence>
<evidence type="ECO:0000256" key="15">
    <source>
        <dbReference type="ARBA" id="ARBA00023004"/>
    </source>
</evidence>
<dbReference type="Gene3D" id="1.10.630.10">
    <property type="entry name" value="Cytochrome P450"/>
    <property type="match status" value="1"/>
</dbReference>
<evidence type="ECO:0000256" key="10">
    <source>
        <dbReference type="ARBA" id="ARBA00022723"/>
    </source>
</evidence>
<evidence type="ECO:0000256" key="7">
    <source>
        <dbReference type="ARBA" id="ARBA00022617"/>
    </source>
</evidence>
<dbReference type="InterPro" id="IPR001433">
    <property type="entry name" value="OxRdtase_FAD/NAD-bd"/>
</dbReference>
<dbReference type="CDD" id="cd11068">
    <property type="entry name" value="CYP120A1"/>
    <property type="match status" value="1"/>
</dbReference>
<dbReference type="PRINTS" id="PR00463">
    <property type="entry name" value="EP450I"/>
</dbReference>
<keyword evidence="8" id="KW-0285">Flavoprotein</keyword>
<dbReference type="Pfam" id="PF00667">
    <property type="entry name" value="FAD_binding_1"/>
    <property type="match status" value="1"/>
</dbReference>
<dbReference type="Gene3D" id="2.40.30.10">
    <property type="entry name" value="Translation factors"/>
    <property type="match status" value="1"/>
</dbReference>
<dbReference type="Pfam" id="PF00175">
    <property type="entry name" value="NAD_binding_1"/>
    <property type="match status" value="1"/>
</dbReference>
<evidence type="ECO:0000256" key="5">
    <source>
        <dbReference type="ARBA" id="ARBA00012109"/>
    </source>
</evidence>
<dbReference type="PANTHER" id="PTHR19384:SF127">
    <property type="entry name" value="BIFUNCTIONAL CYTOCHROME P450_NADPH--P450 REDUCTASE"/>
    <property type="match status" value="1"/>
</dbReference>
<evidence type="ECO:0000256" key="24">
    <source>
        <dbReference type="ARBA" id="ARBA00069187"/>
    </source>
</evidence>
<dbReference type="PANTHER" id="PTHR19384">
    <property type="entry name" value="NITRIC OXIDE SYNTHASE-RELATED"/>
    <property type="match status" value="1"/>
</dbReference>
<proteinExistence type="inferred from homology"/>
<dbReference type="CDD" id="cd06206">
    <property type="entry name" value="bifunctional_CYPOR"/>
    <property type="match status" value="1"/>
</dbReference>
<evidence type="ECO:0000313" key="29">
    <source>
        <dbReference type="EMBL" id="KAJ5543798.1"/>
    </source>
</evidence>
<evidence type="ECO:0000256" key="12">
    <source>
        <dbReference type="ARBA" id="ARBA00022857"/>
    </source>
</evidence>
<dbReference type="InterPro" id="IPR017927">
    <property type="entry name" value="FAD-bd_FR_type"/>
</dbReference>
<dbReference type="GO" id="GO:0003958">
    <property type="term" value="F:NADPH-hemoprotein reductase activity"/>
    <property type="evidence" value="ECO:0007669"/>
    <property type="project" value="UniProtKB-EC"/>
</dbReference>
<dbReference type="InterPro" id="IPR017972">
    <property type="entry name" value="Cyt_P450_CS"/>
</dbReference>
<reference evidence="29 30" key="1">
    <citation type="journal article" date="2023" name="IMA Fungus">
        <title>Comparative genomic study of the Penicillium genus elucidates a diverse pangenome and 15 lateral gene transfer events.</title>
        <authorList>
            <person name="Petersen C."/>
            <person name="Sorensen T."/>
            <person name="Nielsen M.R."/>
            <person name="Sondergaard T.E."/>
            <person name="Sorensen J.L."/>
            <person name="Fitzpatrick D.A."/>
            <person name="Frisvad J.C."/>
            <person name="Nielsen K.L."/>
        </authorList>
    </citation>
    <scope>NUCLEOTIDE SEQUENCE [LARGE SCALE GENOMIC DNA]</scope>
    <source>
        <strain evidence="29 30">IBT 35679</strain>
    </source>
</reference>
<dbReference type="GO" id="GO:0005506">
    <property type="term" value="F:iron ion binding"/>
    <property type="evidence" value="ECO:0007669"/>
    <property type="project" value="InterPro"/>
</dbReference>
<dbReference type="EC" id="1.14.14.1" evidence="5"/>
<accession>A0AAD6GF27</accession>
<dbReference type="PROSITE" id="PS50902">
    <property type="entry name" value="FLAVODOXIN_LIKE"/>
    <property type="match status" value="1"/>
</dbReference>
<evidence type="ECO:0000256" key="9">
    <source>
        <dbReference type="ARBA" id="ARBA00022643"/>
    </source>
</evidence>
<keyword evidence="14" id="KW-0560">Oxidoreductase</keyword>
<evidence type="ECO:0000256" key="16">
    <source>
        <dbReference type="ARBA" id="ARBA00023033"/>
    </source>
</evidence>
<evidence type="ECO:0000256" key="19">
    <source>
        <dbReference type="ARBA" id="ARBA00049342"/>
    </source>
</evidence>
<comment type="catalytic activity">
    <reaction evidence="18">
        <text>an organic molecule + reduced [NADPH--hemoprotein reductase] + O2 = an alcohol + oxidized [NADPH--hemoprotein reductase] + H2O + H(+)</text>
        <dbReference type="Rhea" id="RHEA:17149"/>
        <dbReference type="Rhea" id="RHEA-COMP:11964"/>
        <dbReference type="Rhea" id="RHEA-COMP:11965"/>
        <dbReference type="ChEBI" id="CHEBI:15377"/>
        <dbReference type="ChEBI" id="CHEBI:15378"/>
        <dbReference type="ChEBI" id="CHEBI:15379"/>
        <dbReference type="ChEBI" id="CHEBI:30879"/>
        <dbReference type="ChEBI" id="CHEBI:57618"/>
        <dbReference type="ChEBI" id="CHEBI:58210"/>
        <dbReference type="ChEBI" id="CHEBI:142491"/>
        <dbReference type="EC" id="1.14.14.1"/>
    </reaction>
</comment>
<evidence type="ECO:0000256" key="22">
    <source>
        <dbReference type="ARBA" id="ARBA00051516"/>
    </source>
</evidence>
<comment type="catalytic activity">
    <reaction evidence="23">
        <text>dodecan-1-ol + reduced [NADPH--hemoprotein reductase] + O2 = 1,6-dodecanediol + oxidized [NADPH--hemoprotein reductase] + H2O + H(+)</text>
        <dbReference type="Rhea" id="RHEA:76779"/>
        <dbReference type="Rhea" id="RHEA-COMP:11964"/>
        <dbReference type="Rhea" id="RHEA-COMP:11965"/>
        <dbReference type="ChEBI" id="CHEBI:15377"/>
        <dbReference type="ChEBI" id="CHEBI:15378"/>
        <dbReference type="ChEBI" id="CHEBI:15379"/>
        <dbReference type="ChEBI" id="CHEBI:28878"/>
        <dbReference type="ChEBI" id="CHEBI:57618"/>
        <dbReference type="ChEBI" id="CHEBI:58210"/>
        <dbReference type="ChEBI" id="CHEBI:195445"/>
    </reaction>
    <physiologicalReaction direction="left-to-right" evidence="23">
        <dbReference type="Rhea" id="RHEA:76780"/>
    </physiologicalReaction>
</comment>
<dbReference type="InterPro" id="IPR001128">
    <property type="entry name" value="Cyt_P450"/>
</dbReference>
<evidence type="ECO:0000256" key="11">
    <source>
        <dbReference type="ARBA" id="ARBA00022827"/>
    </source>
</evidence>
<sequence length="1052" mass="115997">SKGMKDRACIPGPKPLPVVGNLFDIDLDNGLQSIIKMADEFGPLFQISINGQNQIFATSQALVDELCDETRFHKAVVGGVEKLRMLANDGLFTAHHGERGWGIAHRILVPAFGPLRIRDMFEDMSDVAQQLCYKWARQGSSTSINITDDFTRLTLDTIALCTMGFRLNSFYSSETMHPFVTSMFYVLKEADLQSTLPAIANCMRVKAQRRMSKNIEAMRSMARDIIKVRRDKPESVDDLLNTLLNGRDPITGEGMSDDLIISNIITFLIAGHETTSGLLSFTFYYLLKHPHILDRARNEVDEVAGTDPITVNHLTKLPYIDAIMKESLRLMPTAPAFSVTPNKTELLGGKWTVNPRQSINVLLPVCLRDQTIFGPDAGEFRPERMLGENFSKLPPNSWKPFGNGQRGCIGMAFAWQEAQLVVASVLQTFDLVADDLSYELQIKETLTIKPDGFRVRATLRHGQSATGLSRRSIPDSAAASLASSTHLAENGNDKEAAAGEPVSLFYGSNSGTCKALAHRLASTMMVRGFTNQKLAPLDSAVDDLPTGQPVIIVTTTYDGQPTDDAKEFVAWLESDNAPSLQGVSYAVFGCGHQDWAKTFYHIPILIDDLMHKAGARRLAPRGAANAAVSDLFLDLEAWEEISLLPALQENFLPSSSSDVKPLDSHQLQIHLSKPTRVGLHQDLAEAKVTAVQILTSPGAPEKRHLEFRFPGETTLRPGDHLNVLPFNPPSTVSRVLARFDLAPDHSITINSFKVLGLPHGTPVSAGELFSSYVELSQLATRNNLKALASSALSDGDKQELLRFQDSYDLLIKDKRVSVLDLLEQFPSIPLPIAAFIPMLPPLRLRTYSLSTAPTFKPLHGSLTFSVVNELAWNGEGRYLGVGSNYLASLTLGSILYISPRPAKEDFHLPVDHSGRPIIMACAGSGLAPFRSFIQERMAWLKQGKPLARALLFFGCRGPHMDDLYDEELSEFESAGVVDVRKAYSQAPDHYLAKGCRYVQHRLEAETEDIQHLWARDATVYVCGSGNLAKGVKAVLENMLGTLPEERYVTEIF</sequence>
<dbReference type="Gene3D" id="1.20.990.10">
    <property type="entry name" value="NADPH-cytochrome p450 Reductase, Chain A, domain 3"/>
    <property type="match status" value="1"/>
</dbReference>
<evidence type="ECO:0000256" key="21">
    <source>
        <dbReference type="ARBA" id="ARBA00050725"/>
    </source>
</evidence>
<dbReference type="GO" id="GO:0070330">
    <property type="term" value="F:aromatase activity"/>
    <property type="evidence" value="ECO:0007669"/>
    <property type="project" value="InterPro"/>
</dbReference>
<dbReference type="Pfam" id="PF00258">
    <property type="entry name" value="Flavodoxin_1"/>
    <property type="match status" value="1"/>
</dbReference>
<comment type="catalytic activity">
    <reaction evidence="22">
        <text>dodecanoate + reduced [NADPH--hemoprotein reductase] + O2 = 5-hydroxydodecanoate + oxidized [NADPH--hemoprotein reductase] + H2O + H(+)</text>
        <dbReference type="Rhea" id="RHEA:76723"/>
        <dbReference type="Rhea" id="RHEA-COMP:11964"/>
        <dbReference type="Rhea" id="RHEA-COMP:11965"/>
        <dbReference type="ChEBI" id="CHEBI:15377"/>
        <dbReference type="ChEBI" id="CHEBI:15378"/>
        <dbReference type="ChEBI" id="CHEBI:15379"/>
        <dbReference type="ChEBI" id="CHEBI:18262"/>
        <dbReference type="ChEBI" id="CHEBI:57618"/>
        <dbReference type="ChEBI" id="CHEBI:58210"/>
        <dbReference type="ChEBI" id="CHEBI:195418"/>
    </reaction>
    <physiologicalReaction direction="left-to-right" evidence="22">
        <dbReference type="Rhea" id="RHEA:76724"/>
    </physiologicalReaction>
</comment>
<keyword evidence="13" id="KW-0249">Electron transport</keyword>
<dbReference type="InterPro" id="IPR003097">
    <property type="entry name" value="CysJ-like_FAD-binding"/>
</dbReference>
<dbReference type="Gene3D" id="3.40.50.360">
    <property type="match status" value="1"/>
</dbReference>
<dbReference type="GO" id="GO:0005829">
    <property type="term" value="C:cytosol"/>
    <property type="evidence" value="ECO:0007669"/>
    <property type="project" value="TreeGrafter"/>
</dbReference>
<dbReference type="InterPro" id="IPR023206">
    <property type="entry name" value="Bifunctional_P450_P450_red"/>
</dbReference>
<keyword evidence="6" id="KW-0813">Transport</keyword>
<evidence type="ECO:0000256" key="1">
    <source>
        <dbReference type="ARBA" id="ARBA00001917"/>
    </source>
</evidence>
<feature type="binding site" description="axial binding residue" evidence="26">
    <location>
        <position position="408"/>
    </location>
    <ligand>
        <name>heme</name>
        <dbReference type="ChEBI" id="CHEBI:30413"/>
    </ligand>
    <ligandPart>
        <name>Fe</name>
        <dbReference type="ChEBI" id="CHEBI:18248"/>
    </ligandPart>
</feature>
<dbReference type="GO" id="GO:0050660">
    <property type="term" value="F:flavin adenine dinucleotide binding"/>
    <property type="evidence" value="ECO:0007669"/>
    <property type="project" value="TreeGrafter"/>
</dbReference>
<evidence type="ECO:0000256" key="23">
    <source>
        <dbReference type="ARBA" id="ARBA00052652"/>
    </source>
</evidence>
<evidence type="ECO:0000256" key="8">
    <source>
        <dbReference type="ARBA" id="ARBA00022630"/>
    </source>
</evidence>
<feature type="domain" description="Flavodoxin-like" evidence="27">
    <location>
        <begin position="502"/>
        <end position="643"/>
    </location>
</feature>
<gene>
    <name evidence="29" type="ORF">N7494_005077</name>
</gene>
<name>A0AAD6GF27_9EURO</name>
<dbReference type="EMBL" id="JAQIZZ010000004">
    <property type="protein sequence ID" value="KAJ5543798.1"/>
    <property type="molecule type" value="Genomic_DNA"/>
</dbReference>
<comment type="cofactor">
    <cofactor evidence="2 26">
        <name>heme</name>
        <dbReference type="ChEBI" id="CHEBI:30413"/>
    </cofactor>
</comment>
<evidence type="ECO:0000256" key="14">
    <source>
        <dbReference type="ARBA" id="ARBA00023002"/>
    </source>
</evidence>
<dbReference type="SUPFAM" id="SSF48264">
    <property type="entry name" value="Cytochrome P450"/>
    <property type="match status" value="1"/>
</dbReference>
<comment type="cofactor">
    <cofactor evidence="1">
        <name>FMN</name>
        <dbReference type="ChEBI" id="CHEBI:58210"/>
    </cofactor>
</comment>
<evidence type="ECO:0000259" key="28">
    <source>
        <dbReference type="PROSITE" id="PS51384"/>
    </source>
</evidence>
<keyword evidence="15 26" id="KW-0408">Iron</keyword>
<dbReference type="PRINTS" id="PR00385">
    <property type="entry name" value="P450"/>
</dbReference>
<dbReference type="AlphaFoldDB" id="A0AAD6GF27"/>
<keyword evidence="16" id="KW-0503">Monooxygenase</keyword>
<dbReference type="PROSITE" id="PS51384">
    <property type="entry name" value="FAD_FR"/>
    <property type="match status" value="1"/>
</dbReference>
<dbReference type="SUPFAM" id="SSF52218">
    <property type="entry name" value="Flavoproteins"/>
    <property type="match status" value="1"/>
</dbReference>
<evidence type="ECO:0000256" key="6">
    <source>
        <dbReference type="ARBA" id="ARBA00022448"/>
    </source>
</evidence>
<keyword evidence="9" id="KW-0288">FMN</keyword>
<comment type="cofactor">
    <cofactor evidence="3">
        <name>FAD</name>
        <dbReference type="ChEBI" id="CHEBI:57692"/>
    </cofactor>
</comment>
<evidence type="ECO:0000256" key="2">
    <source>
        <dbReference type="ARBA" id="ARBA00001971"/>
    </source>
</evidence>
<dbReference type="InterPro" id="IPR023173">
    <property type="entry name" value="NADPH_Cyt_P450_Rdtase_alpha"/>
</dbReference>
<evidence type="ECO:0000256" key="3">
    <source>
        <dbReference type="ARBA" id="ARBA00001974"/>
    </source>
</evidence>
<keyword evidence="11" id="KW-0274">FAD</keyword>
<comment type="caution">
    <text evidence="29">The sequence shown here is derived from an EMBL/GenBank/DDBJ whole genome shotgun (WGS) entry which is preliminary data.</text>
</comment>
<evidence type="ECO:0000313" key="30">
    <source>
        <dbReference type="Proteomes" id="UP001220324"/>
    </source>
</evidence>
<protein>
    <recommendedName>
        <fullName evidence="24">Self-sufficient cytochrome P450 monooxygenase CYP505E4</fullName>
        <ecNumber evidence="5">1.14.14.1</ecNumber>
        <ecNumber evidence="17">1.6.2.4</ecNumber>
    </recommendedName>
    <alternativeName>
        <fullName evidence="25">Bifunctional cytochrome P450/NADPH--P450 reductase CYP505E4</fullName>
    </alternativeName>
</protein>
<keyword evidence="10 26" id="KW-0479">Metal-binding</keyword>
<evidence type="ECO:0000259" key="27">
    <source>
        <dbReference type="PROSITE" id="PS50902"/>
    </source>
</evidence>
<evidence type="ECO:0000256" key="26">
    <source>
        <dbReference type="PIRSR" id="PIRSR000209-1"/>
    </source>
</evidence>
<dbReference type="InterPro" id="IPR002401">
    <property type="entry name" value="Cyt_P450_E_grp-I"/>
</dbReference>
<dbReference type="InterPro" id="IPR039261">
    <property type="entry name" value="FNR_nucleotide-bd"/>
</dbReference>